<evidence type="ECO:0000313" key="16">
    <source>
        <dbReference type="EMBL" id="NXY38764.1"/>
    </source>
</evidence>
<comment type="cofactor">
    <cofactor evidence="14">
        <name>Zn(2+)</name>
        <dbReference type="ChEBI" id="CHEBI:29105"/>
    </cofactor>
</comment>
<evidence type="ECO:0000256" key="8">
    <source>
        <dbReference type="ARBA" id="ARBA00022989"/>
    </source>
</evidence>
<keyword evidence="13" id="KW-0106">Calcium</keyword>
<keyword evidence="6 15" id="KW-0378">Hydrolase</keyword>
<comment type="catalytic activity">
    <reaction evidence="11">
        <text>an N-acylsphing-4-enine + H2O = sphing-4-enine + a fatty acid</text>
        <dbReference type="Rhea" id="RHEA:20856"/>
        <dbReference type="ChEBI" id="CHEBI:15377"/>
        <dbReference type="ChEBI" id="CHEBI:28868"/>
        <dbReference type="ChEBI" id="CHEBI:52639"/>
        <dbReference type="ChEBI" id="CHEBI:57756"/>
        <dbReference type="EC" id="3.5.1.23"/>
    </reaction>
    <physiologicalReaction direction="left-to-right" evidence="11">
        <dbReference type="Rhea" id="RHEA:20857"/>
    </physiologicalReaction>
</comment>
<dbReference type="AlphaFoldDB" id="A0A7L4JCS6"/>
<reference evidence="16 17" key="1">
    <citation type="submission" date="2020-02" db="EMBL/GenBank/DDBJ databases">
        <title>Bird 10,000 Genomes (B10K) Project - Family phase.</title>
        <authorList>
            <person name="Zhang G."/>
        </authorList>
    </citation>
    <scope>NUCLEOTIDE SEQUENCE [LARGE SCALE GENOMIC DNA]</scope>
    <source>
        <strain evidence="16">B10K-IZ-033-81</strain>
        <tissue evidence="16">Muscle</tissue>
    </source>
</reference>
<comment type="subcellular location">
    <subcellularLocation>
        <location evidence="1">Membrane</location>
        <topology evidence="1">Multi-pass membrane protein</topology>
    </subcellularLocation>
</comment>
<evidence type="ECO:0000256" key="11">
    <source>
        <dbReference type="ARBA" id="ARBA00048323"/>
    </source>
</evidence>
<dbReference type="GO" id="GO:0005783">
    <property type="term" value="C:endoplasmic reticulum"/>
    <property type="evidence" value="ECO:0007669"/>
    <property type="project" value="TreeGrafter"/>
</dbReference>
<evidence type="ECO:0000256" key="5">
    <source>
        <dbReference type="ARBA" id="ARBA00022692"/>
    </source>
</evidence>
<feature type="transmembrane region" description="Helical" evidence="15">
    <location>
        <begin position="37"/>
        <end position="54"/>
    </location>
</feature>
<feature type="binding site" evidence="13">
    <location>
        <position position="28"/>
    </location>
    <ligand>
        <name>Ca(2+)</name>
        <dbReference type="ChEBI" id="CHEBI:29108"/>
    </ligand>
</feature>
<evidence type="ECO:0000256" key="13">
    <source>
        <dbReference type="PIRSR" id="PIRSR608901-1"/>
    </source>
</evidence>
<organism evidence="16 17">
    <name type="scientific">Pomatorhinus ruficollis</name>
    <name type="common">streak-breasted scimitar babbler</name>
    <dbReference type="NCBI Taxonomy" id="932028"/>
    <lineage>
        <taxon>Eukaryota</taxon>
        <taxon>Metazoa</taxon>
        <taxon>Chordata</taxon>
        <taxon>Craniata</taxon>
        <taxon>Vertebrata</taxon>
        <taxon>Euteleostomi</taxon>
        <taxon>Archelosauria</taxon>
        <taxon>Archosauria</taxon>
        <taxon>Dinosauria</taxon>
        <taxon>Saurischia</taxon>
        <taxon>Theropoda</taxon>
        <taxon>Coelurosauria</taxon>
        <taxon>Aves</taxon>
        <taxon>Neognathae</taxon>
        <taxon>Neoaves</taxon>
        <taxon>Telluraves</taxon>
        <taxon>Australaves</taxon>
        <taxon>Passeriformes</taxon>
        <taxon>Sylvioidea</taxon>
        <taxon>Timaliidae</taxon>
        <taxon>Pomatorhinus</taxon>
    </lineage>
</organism>
<evidence type="ECO:0000256" key="14">
    <source>
        <dbReference type="PIRSR" id="PIRSR608901-2"/>
    </source>
</evidence>
<comment type="pathway">
    <text evidence="2">Lipid metabolism; sphingolipid metabolism.</text>
</comment>
<dbReference type="GO" id="GO:0046514">
    <property type="term" value="P:ceramide catabolic process"/>
    <property type="evidence" value="ECO:0007669"/>
    <property type="project" value="TreeGrafter"/>
</dbReference>
<keyword evidence="7" id="KW-0746">Sphingolipid metabolism</keyword>
<comment type="pathway">
    <text evidence="3">Sphingolipid metabolism.</text>
</comment>
<dbReference type="Pfam" id="PF05875">
    <property type="entry name" value="Ceramidase"/>
    <property type="match status" value="1"/>
</dbReference>
<feature type="transmembrane region" description="Helical" evidence="15">
    <location>
        <begin position="176"/>
        <end position="200"/>
    </location>
</feature>
<dbReference type="InterPro" id="IPR008901">
    <property type="entry name" value="ACER"/>
</dbReference>
<feature type="binding site" evidence="13">
    <location>
        <position position="17"/>
    </location>
    <ligand>
        <name>Ca(2+)</name>
        <dbReference type="ChEBI" id="CHEBI:29108"/>
    </ligand>
</feature>
<feature type="binding site" evidence="13">
    <location>
        <position position="19"/>
    </location>
    <ligand>
        <name>Ca(2+)</name>
        <dbReference type="ChEBI" id="CHEBI:29108"/>
    </ligand>
</feature>
<dbReference type="PANTHER" id="PTHR46139">
    <property type="entry name" value="ALKALINE CERAMIDASE"/>
    <property type="match status" value="1"/>
</dbReference>
<feature type="transmembrane region" description="Helical" evidence="15">
    <location>
        <begin position="66"/>
        <end position="87"/>
    </location>
</feature>
<comment type="catalytic activity">
    <reaction evidence="10">
        <text>N-(9Z-octadecenoyl)-sphing-4-enine + H2O = sphing-4-enine + (9Z)-octadecenoate</text>
        <dbReference type="Rhea" id="RHEA:41299"/>
        <dbReference type="ChEBI" id="CHEBI:15377"/>
        <dbReference type="ChEBI" id="CHEBI:30823"/>
        <dbReference type="ChEBI" id="CHEBI:57756"/>
        <dbReference type="ChEBI" id="CHEBI:77996"/>
    </reaction>
    <physiologicalReaction direction="left-to-right" evidence="10">
        <dbReference type="Rhea" id="RHEA:41300"/>
    </physiologicalReaction>
</comment>
<evidence type="ECO:0000256" key="7">
    <source>
        <dbReference type="ARBA" id="ARBA00022919"/>
    </source>
</evidence>
<feature type="binding site" evidence="13">
    <location>
        <position position="15"/>
    </location>
    <ligand>
        <name>Ca(2+)</name>
        <dbReference type="ChEBI" id="CHEBI:29108"/>
    </ligand>
</feature>
<dbReference type="GO" id="GO:0046872">
    <property type="term" value="F:metal ion binding"/>
    <property type="evidence" value="ECO:0007669"/>
    <property type="project" value="UniProtKB-KW"/>
</dbReference>
<dbReference type="EC" id="3.5.1.-" evidence="15"/>
<dbReference type="Proteomes" id="UP000572837">
    <property type="component" value="Unassembled WGS sequence"/>
</dbReference>
<dbReference type="PANTHER" id="PTHR46139:SF2">
    <property type="entry name" value="ALKALINE CERAMIDASE 1"/>
    <property type="match status" value="1"/>
</dbReference>
<comment type="function">
    <text evidence="15">Hydrolyzes the sphingolipid ceramide into sphingosine and free fatty acid.</text>
</comment>
<keyword evidence="13" id="KW-0479">Metal-binding</keyword>
<evidence type="ECO:0000256" key="4">
    <source>
        <dbReference type="ARBA" id="ARBA00009780"/>
    </source>
</evidence>
<dbReference type="UniPathway" id="UPA00222"/>
<evidence type="ECO:0000256" key="15">
    <source>
        <dbReference type="RuleBase" id="RU364079"/>
    </source>
</evidence>
<feature type="non-terminal residue" evidence="16">
    <location>
        <position position="237"/>
    </location>
</feature>
<dbReference type="EMBL" id="VZSW01002389">
    <property type="protein sequence ID" value="NXY38764.1"/>
    <property type="molecule type" value="Genomic_DNA"/>
</dbReference>
<comment type="catalytic activity">
    <reaction evidence="12">
        <text>an N-acylsphinganine + H2O = sphinganine + a fatty acid</text>
        <dbReference type="Rhea" id="RHEA:33551"/>
        <dbReference type="ChEBI" id="CHEBI:15377"/>
        <dbReference type="ChEBI" id="CHEBI:28868"/>
        <dbReference type="ChEBI" id="CHEBI:31488"/>
        <dbReference type="ChEBI" id="CHEBI:57817"/>
    </reaction>
    <physiologicalReaction direction="left-to-right" evidence="12">
        <dbReference type="Rhea" id="RHEA:33552"/>
    </physiologicalReaction>
</comment>
<sequence length="237" mass="27103">TMPSIFSYQSAEVDWCESNFVRSAVIAEYYNTDGTSLFPFLLLTPLNFWVLVWGEFSELQVNHGTFVPLLLAGAFSMYFHMTLSYVGQLLDELSILWTLAVAYSFWYPQAYFPKCIKTRYDTEGHGAASEGRDGTLSLRCSDTSDPHSLQPSWDLWGLQPQGDHASRQRSLCPTQVFGFLGRHVLIALSLLYCCPLVIYFDVTYEMPSFKPKLEYWPSDSWPVVVPYVTLEEPHKQC</sequence>
<evidence type="ECO:0000256" key="6">
    <source>
        <dbReference type="ARBA" id="ARBA00022801"/>
    </source>
</evidence>
<accession>A0A7L4JCS6</accession>
<evidence type="ECO:0000256" key="12">
    <source>
        <dbReference type="ARBA" id="ARBA00049511"/>
    </source>
</evidence>
<feature type="non-terminal residue" evidence="16">
    <location>
        <position position="1"/>
    </location>
</feature>
<evidence type="ECO:0000256" key="9">
    <source>
        <dbReference type="ARBA" id="ARBA00023136"/>
    </source>
</evidence>
<keyword evidence="14" id="KW-0862">Zinc</keyword>
<dbReference type="GO" id="GO:0017040">
    <property type="term" value="F:N-acylsphingosine amidohydrolase activity"/>
    <property type="evidence" value="ECO:0007669"/>
    <property type="project" value="UniProtKB-EC"/>
</dbReference>
<evidence type="ECO:0000256" key="10">
    <source>
        <dbReference type="ARBA" id="ARBA00047401"/>
    </source>
</evidence>
<evidence type="ECO:0000256" key="2">
    <source>
        <dbReference type="ARBA" id="ARBA00004760"/>
    </source>
</evidence>
<comment type="caution">
    <text evidence="16">The sequence shown here is derived from an EMBL/GenBank/DDBJ whole genome shotgun (WGS) entry which is preliminary data.</text>
</comment>
<keyword evidence="15" id="KW-0443">Lipid metabolism</keyword>
<comment type="caution">
    <text evidence="15">Lacks conserved residue(s) required for the propagation of feature annotation.</text>
</comment>
<feature type="binding site" evidence="13">
    <location>
        <position position="14"/>
    </location>
    <ligand>
        <name>Ca(2+)</name>
        <dbReference type="ChEBI" id="CHEBI:29108"/>
    </ligand>
</feature>
<feature type="transmembrane region" description="Helical" evidence="15">
    <location>
        <begin position="93"/>
        <end position="112"/>
    </location>
</feature>
<comment type="similarity">
    <text evidence="4 15">Belongs to the alkaline ceramidase family.</text>
</comment>
<keyword evidence="9 15" id="KW-0472">Membrane</keyword>
<evidence type="ECO:0000256" key="3">
    <source>
        <dbReference type="ARBA" id="ARBA00004991"/>
    </source>
</evidence>
<name>A0A7L4JCS6_9PASS</name>
<evidence type="ECO:0000256" key="1">
    <source>
        <dbReference type="ARBA" id="ARBA00004141"/>
    </source>
</evidence>
<dbReference type="GO" id="GO:0046512">
    <property type="term" value="P:sphingosine biosynthetic process"/>
    <property type="evidence" value="ECO:0007669"/>
    <property type="project" value="UniProtKB-ARBA"/>
</dbReference>
<protein>
    <recommendedName>
        <fullName evidence="15">Alkaline ceramidase</fullName>
        <ecNumber evidence="15">3.5.1.-</ecNumber>
    </recommendedName>
</protein>
<keyword evidence="8 15" id="KW-1133">Transmembrane helix</keyword>
<feature type="binding site" evidence="14">
    <location>
        <position position="80"/>
    </location>
    <ligand>
        <name>Zn(2+)</name>
        <dbReference type="ChEBI" id="CHEBI:29105"/>
        <note>catalytic</note>
    </ligand>
</feature>
<keyword evidence="17" id="KW-1185">Reference proteome</keyword>
<keyword evidence="5 15" id="KW-0812">Transmembrane</keyword>
<evidence type="ECO:0000313" key="17">
    <source>
        <dbReference type="Proteomes" id="UP000572837"/>
    </source>
</evidence>
<dbReference type="GO" id="GO:0016020">
    <property type="term" value="C:membrane"/>
    <property type="evidence" value="ECO:0007669"/>
    <property type="project" value="UniProtKB-SubCell"/>
</dbReference>
<gene>
    <name evidence="16" type="primary">Acer1</name>
    <name evidence="16" type="ORF">PORRUF_R08348</name>
</gene>
<proteinExistence type="inferred from homology"/>